<feature type="domain" description="Methyltransferase" evidence="2">
    <location>
        <begin position="37"/>
        <end position="132"/>
    </location>
</feature>
<dbReference type="InterPro" id="IPR029063">
    <property type="entry name" value="SAM-dependent_MTases_sf"/>
</dbReference>
<protein>
    <submittedName>
        <fullName evidence="3">Class I SAM-dependent methyltransferase</fullName>
    </submittedName>
</protein>
<dbReference type="SUPFAM" id="SSF53335">
    <property type="entry name" value="S-adenosyl-L-methionine-dependent methyltransferases"/>
    <property type="match status" value="1"/>
</dbReference>
<keyword evidence="3" id="KW-0489">Methyltransferase</keyword>
<dbReference type="GO" id="GO:0032259">
    <property type="term" value="P:methylation"/>
    <property type="evidence" value="ECO:0007669"/>
    <property type="project" value="UniProtKB-KW"/>
</dbReference>
<comment type="caution">
    <text evidence="3">The sequence shown here is derived from an EMBL/GenBank/DDBJ whole genome shotgun (WGS) entry which is preliminary data.</text>
</comment>
<sequence length="246" mass="28201">MIYQSFAQLYDQLFDPEMYRNWEKFTLDNLHPQATSILDLAGGSGRLGVMLAARGFDITVADFSAEMLSLADQHAAEAGVDLHLVQADMRNLESFPKYDAITCYADSFCYLDDASAVQQTFGEIAKHLRNDGVFLFDVITPHQTDDIYPGYMYNYEDDNHQQAFLWQSFKNDDVKHGAIHELAFFTRGDDGRYDRVGETHYEQAYELPLLKQMLTQAGFKSVEVGTNFSTVMNDKNPTRWFFKCQK</sequence>
<proteinExistence type="predicted"/>
<dbReference type="Pfam" id="PF13649">
    <property type="entry name" value="Methyltransf_25"/>
    <property type="match status" value="1"/>
</dbReference>
<keyword evidence="1 3" id="KW-0808">Transferase</keyword>
<keyword evidence="4" id="KW-1185">Reference proteome</keyword>
<dbReference type="RefSeq" id="WP_182598761.1">
    <property type="nucleotide sequence ID" value="NZ_JACIVC010000066.1"/>
</dbReference>
<dbReference type="EMBL" id="JACIVC010000066">
    <property type="protein sequence ID" value="MBB1070313.1"/>
    <property type="molecule type" value="Genomic_DNA"/>
</dbReference>
<dbReference type="InterPro" id="IPR041698">
    <property type="entry name" value="Methyltransf_25"/>
</dbReference>
<dbReference type="GO" id="GO:0008168">
    <property type="term" value="F:methyltransferase activity"/>
    <property type="evidence" value="ECO:0007669"/>
    <property type="project" value="UniProtKB-KW"/>
</dbReference>
<reference evidence="3 4" key="1">
    <citation type="submission" date="2020-07" db="EMBL/GenBank/DDBJ databases">
        <title>Description of Limosilactobacillus balticus sp. nov., Limosilactobacillus agrestis sp. nov., Limosilactobacillus albertensis sp. nov., Limosilactobacillus rudii sp. nov., Limosilactobacillus fastidiosus sp. nov., five novel Limosilactobacillus species isolated from the vertebrate gastrointestinal tract, and proposal of 6 subspecies of Limosilactobacillus reuteri adapted to the gastrointestinal tract of specific vertebrate hosts.</title>
        <authorList>
            <person name="Li F."/>
            <person name="Cheng C."/>
            <person name="Zheng J."/>
            <person name="Quevedo R.M."/>
            <person name="Li J."/>
            <person name="Roos S."/>
            <person name="Gaenzle M.G."/>
            <person name="Walter J."/>
        </authorList>
    </citation>
    <scope>NUCLEOTIDE SEQUENCE [LARGE SCALE GENOMIC DNA]</scope>
    <source>
        <strain evidence="3 4">RRLNB_1_1</strain>
    </source>
</reference>
<evidence type="ECO:0000313" key="4">
    <source>
        <dbReference type="Proteomes" id="UP000518316"/>
    </source>
</evidence>
<dbReference type="Gene3D" id="3.40.50.150">
    <property type="entry name" value="Vaccinia Virus protein VP39"/>
    <property type="match status" value="1"/>
</dbReference>
<dbReference type="Gene3D" id="2.20.25.110">
    <property type="entry name" value="S-adenosyl-L-methionine-dependent methyltransferases"/>
    <property type="match status" value="1"/>
</dbReference>
<accession>A0A7W3TSX6</accession>
<dbReference type="AlphaFoldDB" id="A0A7W3TSX6"/>
<dbReference type="Proteomes" id="UP000518316">
    <property type="component" value="Unassembled WGS sequence"/>
</dbReference>
<evidence type="ECO:0000313" key="3">
    <source>
        <dbReference type="EMBL" id="MBB1070313.1"/>
    </source>
</evidence>
<evidence type="ECO:0000259" key="2">
    <source>
        <dbReference type="Pfam" id="PF13649"/>
    </source>
</evidence>
<dbReference type="CDD" id="cd02440">
    <property type="entry name" value="AdoMet_MTases"/>
    <property type="match status" value="1"/>
</dbReference>
<name>A0A7W3TSX6_9LACO</name>
<organism evidence="3 4">
    <name type="scientific">Limosilactobacillus albertensis</name>
    <dbReference type="NCBI Taxonomy" id="2759752"/>
    <lineage>
        <taxon>Bacteria</taxon>
        <taxon>Bacillati</taxon>
        <taxon>Bacillota</taxon>
        <taxon>Bacilli</taxon>
        <taxon>Lactobacillales</taxon>
        <taxon>Lactobacillaceae</taxon>
        <taxon>Limosilactobacillus</taxon>
    </lineage>
</organism>
<dbReference type="PANTHER" id="PTHR43861">
    <property type="entry name" value="TRANS-ACONITATE 2-METHYLTRANSFERASE-RELATED"/>
    <property type="match status" value="1"/>
</dbReference>
<gene>
    <name evidence="3" type="ORF">H5S40_09130</name>
</gene>
<evidence type="ECO:0000256" key="1">
    <source>
        <dbReference type="ARBA" id="ARBA00022679"/>
    </source>
</evidence>